<reference evidence="2" key="1">
    <citation type="journal article" date="2020" name="Nature">
        <title>Giant virus diversity and host interactions through global metagenomics.</title>
        <authorList>
            <person name="Schulz F."/>
            <person name="Roux S."/>
            <person name="Paez-Espino D."/>
            <person name="Jungbluth S."/>
            <person name="Walsh D.A."/>
            <person name="Denef V.J."/>
            <person name="McMahon K.D."/>
            <person name="Konstantinidis K.T."/>
            <person name="Eloe-Fadrosh E.A."/>
            <person name="Kyrpides N.C."/>
            <person name="Woyke T."/>
        </authorList>
    </citation>
    <scope>NUCLEOTIDE SEQUENCE</scope>
    <source>
        <strain evidence="2">GVMAG-M-3300027833-11</strain>
    </source>
</reference>
<dbReference type="EMBL" id="MN740504">
    <property type="protein sequence ID" value="QHU30171.1"/>
    <property type="molecule type" value="Genomic_DNA"/>
</dbReference>
<keyword evidence="1" id="KW-0472">Membrane</keyword>
<keyword evidence="1" id="KW-1133">Transmembrane helix</keyword>
<evidence type="ECO:0000256" key="1">
    <source>
        <dbReference type="SAM" id="Phobius"/>
    </source>
</evidence>
<sequence>MNPFVSNRAIKDKDISQNKRFSFIECLHYSLVTQATLGDGGMIPLNKSCIMFNSLQIIASFVITATTIIKKD</sequence>
<protein>
    <recommendedName>
        <fullName evidence="3">Potassium channel domain-containing protein</fullName>
    </recommendedName>
</protein>
<evidence type="ECO:0000313" key="2">
    <source>
        <dbReference type="EMBL" id="QHU30171.1"/>
    </source>
</evidence>
<dbReference type="Gene3D" id="1.10.287.70">
    <property type="match status" value="1"/>
</dbReference>
<feature type="transmembrane region" description="Helical" evidence="1">
    <location>
        <begin position="50"/>
        <end position="69"/>
    </location>
</feature>
<evidence type="ECO:0008006" key="3">
    <source>
        <dbReference type="Google" id="ProtNLM"/>
    </source>
</evidence>
<dbReference type="AlphaFoldDB" id="A0A6C0LKF7"/>
<dbReference type="SUPFAM" id="SSF81324">
    <property type="entry name" value="Voltage-gated potassium channels"/>
    <property type="match status" value="1"/>
</dbReference>
<proteinExistence type="predicted"/>
<name>A0A6C0LKF7_9ZZZZ</name>
<accession>A0A6C0LKF7</accession>
<keyword evidence="1" id="KW-0812">Transmembrane</keyword>
<organism evidence="2">
    <name type="scientific">viral metagenome</name>
    <dbReference type="NCBI Taxonomy" id="1070528"/>
    <lineage>
        <taxon>unclassified sequences</taxon>
        <taxon>metagenomes</taxon>
        <taxon>organismal metagenomes</taxon>
    </lineage>
</organism>